<name>A0A8F5ZG21_METHU</name>
<keyword evidence="1" id="KW-0472">Membrane</keyword>
<dbReference type="InterPro" id="IPR011701">
    <property type="entry name" value="MFS"/>
</dbReference>
<dbReference type="GO" id="GO:0022857">
    <property type="term" value="F:transmembrane transporter activity"/>
    <property type="evidence" value="ECO:0007669"/>
    <property type="project" value="InterPro"/>
</dbReference>
<dbReference type="PANTHER" id="PTHR11360">
    <property type="entry name" value="MONOCARBOXYLATE TRANSPORTER"/>
    <property type="match status" value="1"/>
</dbReference>
<dbReference type="PROSITE" id="PS50850">
    <property type="entry name" value="MFS"/>
    <property type="match status" value="1"/>
</dbReference>
<feature type="transmembrane region" description="Helical" evidence="1">
    <location>
        <begin position="85"/>
        <end position="104"/>
    </location>
</feature>
<feature type="transmembrane region" description="Helical" evidence="1">
    <location>
        <begin position="295"/>
        <end position="313"/>
    </location>
</feature>
<dbReference type="PANTHER" id="PTHR11360:SF304">
    <property type="entry name" value="MFS DOMAIN-CONTAINING PROTEIN"/>
    <property type="match status" value="1"/>
</dbReference>
<protein>
    <submittedName>
        <fullName evidence="3">OFA family MFS transporter</fullName>
    </submittedName>
</protein>
<accession>A0A8F5ZG21</accession>
<evidence type="ECO:0000256" key="1">
    <source>
        <dbReference type="SAM" id="Phobius"/>
    </source>
</evidence>
<dbReference type="Pfam" id="PF07690">
    <property type="entry name" value="MFS_1"/>
    <property type="match status" value="1"/>
</dbReference>
<evidence type="ECO:0000313" key="3">
    <source>
        <dbReference type="EMBL" id="QXO96462.1"/>
    </source>
</evidence>
<feature type="transmembrane region" description="Helical" evidence="1">
    <location>
        <begin position="55"/>
        <end position="73"/>
    </location>
</feature>
<reference evidence="3 4" key="1">
    <citation type="submission" date="2021-06" db="EMBL/GenBank/DDBJ databases">
        <title>Complete genome sequence of the secondary alcohol utilizing methanogen Methanospirillum hungatei strain GP1.</title>
        <authorList>
            <person name="Day L.A."/>
            <person name="Costa K.C."/>
        </authorList>
    </citation>
    <scope>NUCLEOTIDE SEQUENCE [LARGE SCALE GENOMIC DNA]</scope>
    <source>
        <strain evidence="3 4">GP1</strain>
    </source>
</reference>
<feature type="transmembrane region" description="Helical" evidence="1">
    <location>
        <begin position="353"/>
        <end position="375"/>
    </location>
</feature>
<feature type="transmembrane region" description="Helical" evidence="1">
    <location>
        <begin position="381"/>
        <end position="403"/>
    </location>
</feature>
<proteinExistence type="predicted"/>
<feature type="transmembrane region" description="Helical" evidence="1">
    <location>
        <begin position="230"/>
        <end position="250"/>
    </location>
</feature>
<feature type="transmembrane region" description="Helical" evidence="1">
    <location>
        <begin position="110"/>
        <end position="130"/>
    </location>
</feature>
<organism evidence="3 4">
    <name type="scientific">Methanospirillum hungatei</name>
    <dbReference type="NCBI Taxonomy" id="2203"/>
    <lineage>
        <taxon>Archaea</taxon>
        <taxon>Methanobacteriati</taxon>
        <taxon>Methanobacteriota</taxon>
        <taxon>Stenosarchaea group</taxon>
        <taxon>Methanomicrobia</taxon>
        <taxon>Methanomicrobiales</taxon>
        <taxon>Methanospirillaceae</taxon>
        <taxon>Methanospirillum</taxon>
    </lineage>
</organism>
<keyword evidence="1" id="KW-1133">Transmembrane helix</keyword>
<feature type="transmembrane region" description="Helical" evidence="1">
    <location>
        <begin position="12"/>
        <end position="35"/>
    </location>
</feature>
<dbReference type="OrthoDB" id="359492at2157"/>
<sequence>MFWGIDAEKGRWILVFLGMAINLCLGSVYSWSVFVGPLTEYFTQTLGQAVTASEILMPFSVFLACFAIAMPLTGKYLDIYGPRKIIMAGGVLTGLGWILASFSTSVLMLYFLYGVIGGLGVGIAYGAPVAAAARWFPDRRGFAVGLVLLGFGFSAFITANLAGVLIGITGVMGTFRIFGLAFLILTLLLAIPFRFPPSGWTPKGFAGSPAAASCACSTALPEMVRSGRFYALWLCYFIGCLAGLMAISISKPVGSEVVGIEATLGIMLVGFFAIFNGGGRPVFGALTDMINPRNTAIVSFILIGGASLLIASVPSVPVYILAFALLWGCLGGWLAIAPASTARFFGTGDYPRCYGVIFLAYGAGAIAGPQIAGYIRDATGSYLGVFPVVAVLALIGIITAFFMKDT</sequence>
<evidence type="ECO:0000259" key="2">
    <source>
        <dbReference type="PROSITE" id="PS50850"/>
    </source>
</evidence>
<feature type="transmembrane region" description="Helical" evidence="1">
    <location>
        <begin position="142"/>
        <end position="168"/>
    </location>
</feature>
<dbReference type="InterPro" id="IPR050327">
    <property type="entry name" value="Proton-linked_MCT"/>
</dbReference>
<dbReference type="Proteomes" id="UP000694228">
    <property type="component" value="Chromosome"/>
</dbReference>
<feature type="transmembrane region" description="Helical" evidence="1">
    <location>
        <begin position="174"/>
        <end position="193"/>
    </location>
</feature>
<dbReference type="InterPro" id="IPR020846">
    <property type="entry name" value="MFS_dom"/>
</dbReference>
<feature type="transmembrane region" description="Helical" evidence="1">
    <location>
        <begin position="262"/>
        <end position="283"/>
    </location>
</feature>
<keyword evidence="1" id="KW-0812">Transmembrane</keyword>
<gene>
    <name evidence="3" type="ORF">KSK55_13985</name>
</gene>
<dbReference type="CDD" id="cd17353">
    <property type="entry name" value="MFS_OFA_like"/>
    <property type="match status" value="1"/>
</dbReference>
<dbReference type="AlphaFoldDB" id="A0A8F5ZG21"/>
<feature type="transmembrane region" description="Helical" evidence="1">
    <location>
        <begin position="319"/>
        <end position="341"/>
    </location>
</feature>
<feature type="domain" description="Major facilitator superfamily (MFS) profile" evidence="2">
    <location>
        <begin position="15"/>
        <end position="406"/>
    </location>
</feature>
<evidence type="ECO:0000313" key="4">
    <source>
        <dbReference type="Proteomes" id="UP000694228"/>
    </source>
</evidence>
<dbReference type="EMBL" id="CP077107">
    <property type="protein sequence ID" value="QXO96462.1"/>
    <property type="molecule type" value="Genomic_DNA"/>
</dbReference>